<dbReference type="Proteomes" id="UP000429607">
    <property type="component" value="Unassembled WGS sequence"/>
</dbReference>
<dbReference type="AlphaFoldDB" id="A0A6A3GTA7"/>
<proteinExistence type="predicted"/>
<feature type="region of interest" description="Disordered" evidence="1">
    <location>
        <begin position="210"/>
        <end position="239"/>
    </location>
</feature>
<evidence type="ECO:0000313" key="3">
    <source>
        <dbReference type="Proteomes" id="UP000429607"/>
    </source>
</evidence>
<accession>A0A6A3GTA7</accession>
<name>A0A6A3GTA7_9STRA</name>
<feature type="region of interest" description="Disordered" evidence="1">
    <location>
        <begin position="75"/>
        <end position="120"/>
    </location>
</feature>
<gene>
    <name evidence="2" type="ORF">PR001_g30450</name>
</gene>
<dbReference type="EMBL" id="QXFV01006872">
    <property type="protein sequence ID" value="KAE8960229.1"/>
    <property type="molecule type" value="Genomic_DNA"/>
</dbReference>
<feature type="non-terminal residue" evidence="2">
    <location>
        <position position="239"/>
    </location>
</feature>
<evidence type="ECO:0000313" key="2">
    <source>
        <dbReference type="EMBL" id="KAE8960229.1"/>
    </source>
</evidence>
<organism evidence="2 3">
    <name type="scientific">Phytophthora rubi</name>
    <dbReference type="NCBI Taxonomy" id="129364"/>
    <lineage>
        <taxon>Eukaryota</taxon>
        <taxon>Sar</taxon>
        <taxon>Stramenopiles</taxon>
        <taxon>Oomycota</taxon>
        <taxon>Peronosporomycetes</taxon>
        <taxon>Peronosporales</taxon>
        <taxon>Peronosporaceae</taxon>
        <taxon>Phytophthora</taxon>
    </lineage>
</organism>
<feature type="compositionally biased region" description="Polar residues" evidence="1">
    <location>
        <begin position="96"/>
        <end position="111"/>
    </location>
</feature>
<protein>
    <submittedName>
        <fullName evidence="2">Uncharacterized protein</fullName>
    </submittedName>
</protein>
<feature type="compositionally biased region" description="Basic and acidic residues" evidence="1">
    <location>
        <begin position="153"/>
        <end position="181"/>
    </location>
</feature>
<feature type="region of interest" description="Disordered" evidence="1">
    <location>
        <begin position="152"/>
        <end position="181"/>
    </location>
</feature>
<sequence>MEAEPRGSMSLKGRLKGRLKGCLKVRLTGHLKGRLKGHVPWDHTRRVQLKLPIACWREEVRPGGVQHGLRVGLTEAHPLNPENKPWAQERSHSRRFQLSTTSRGQQGTSQLGLERGHPSRDRSLRLSVMMGPEFRSASGSTVIGGLGGIRVAEQTDRNDGDRNHDDRNDDGPRSDRLGADISVHDQIEIDPAQTFRYTIRSRVIGYQHFGTSNNTHNRSERVVHSQEPANRGRNHRMCK</sequence>
<reference evidence="2 3" key="1">
    <citation type="submission" date="2018-09" db="EMBL/GenBank/DDBJ databases">
        <title>Genomic investigation of the strawberry pathogen Phytophthora fragariae indicates pathogenicity is determined by transcriptional variation in three key races.</title>
        <authorList>
            <person name="Adams T.M."/>
            <person name="Armitage A.D."/>
            <person name="Sobczyk M.K."/>
            <person name="Bates H.J."/>
            <person name="Dunwell J.M."/>
            <person name="Nellist C.F."/>
            <person name="Harrison R.J."/>
        </authorList>
    </citation>
    <scope>NUCLEOTIDE SEQUENCE [LARGE SCALE GENOMIC DNA]</scope>
    <source>
        <strain evidence="2 3">SCRP249</strain>
    </source>
</reference>
<evidence type="ECO:0000256" key="1">
    <source>
        <dbReference type="SAM" id="MobiDB-lite"/>
    </source>
</evidence>
<comment type="caution">
    <text evidence="2">The sequence shown here is derived from an EMBL/GenBank/DDBJ whole genome shotgun (WGS) entry which is preliminary data.</text>
</comment>